<name>A0ABS4GPR1_9BACL</name>
<comment type="caution">
    <text evidence="1">The sequence shown here is derived from an EMBL/GenBank/DDBJ whole genome shotgun (WGS) entry which is preliminary data.</text>
</comment>
<accession>A0ABS4GPR1</accession>
<evidence type="ECO:0000313" key="2">
    <source>
        <dbReference type="Proteomes" id="UP001519343"/>
    </source>
</evidence>
<dbReference type="Proteomes" id="UP001519343">
    <property type="component" value="Unassembled WGS sequence"/>
</dbReference>
<keyword evidence="2" id="KW-1185">Reference proteome</keyword>
<gene>
    <name evidence="1" type="ORF">J2Z37_002259</name>
</gene>
<organism evidence="1 2">
    <name type="scientific">Ammoniphilus resinae</name>
    <dbReference type="NCBI Taxonomy" id="861532"/>
    <lineage>
        <taxon>Bacteria</taxon>
        <taxon>Bacillati</taxon>
        <taxon>Bacillota</taxon>
        <taxon>Bacilli</taxon>
        <taxon>Bacillales</taxon>
        <taxon>Paenibacillaceae</taxon>
        <taxon>Aneurinibacillus group</taxon>
        <taxon>Ammoniphilus</taxon>
    </lineage>
</organism>
<proteinExistence type="predicted"/>
<reference evidence="1 2" key="1">
    <citation type="submission" date="2021-03" db="EMBL/GenBank/DDBJ databases">
        <title>Genomic Encyclopedia of Type Strains, Phase IV (KMG-IV): sequencing the most valuable type-strain genomes for metagenomic binning, comparative biology and taxonomic classification.</title>
        <authorList>
            <person name="Goeker M."/>
        </authorList>
    </citation>
    <scope>NUCLEOTIDE SEQUENCE [LARGE SCALE GENOMIC DNA]</scope>
    <source>
        <strain evidence="1 2">DSM 24738</strain>
    </source>
</reference>
<evidence type="ECO:0000313" key="1">
    <source>
        <dbReference type="EMBL" id="MBP1932258.1"/>
    </source>
</evidence>
<dbReference type="RefSeq" id="WP_209810306.1">
    <property type="nucleotide sequence ID" value="NZ_JAGGKT010000005.1"/>
</dbReference>
<protein>
    <submittedName>
        <fullName evidence="1">Uncharacterized protein</fullName>
    </submittedName>
</protein>
<sequence>MNRSRYIPFERNRYFYGKLLTVRDFMSEQTYFTDKGRLLNRLLFGSGVISGLQVVAVDDKSVSVETGAALDQMGREIVVPSPVTWKLSMLDGFTNNEYAKNVYLCIAYDEKGKEPVHSVAGASGRDEEVSEHNRILESYRLFIREKPPQPSLQEYDHLIEDTSIWYEDAHVRILQTVPRYIEPSSTFDLRITIEKTIQTPHIEFEYEPDWFGVEAIEELPEGKVKFSEPTDGGQTTYSKTIRLRALPVPPAEKKMQGKVSVKAGTTRLIVGDRLLYELTHVKQSIEISEESSERRMFQAFYERSLDRSLESPSEPCVYLAKINLLQMGATYVIESVERVPFQDYVINPTMLYKILSLQERTSWQPRESASDRSPSVPIVPEIIEFPDIKEEFLAFQEEEEEPEREEQVATGIVEISIVPQEKKKWYQRRQKNFYSEEIEHGLGAGAVLITAGISEERKESEELLADLLNRNNAIYYGSKEVFSNSEYDSDYPKVSIGSVHYPKKGTFRLGVRVHQKTERTRIRVRWWAVKSFGDSVEMENRLEELVMHQREVAVAKK</sequence>
<dbReference type="EMBL" id="JAGGKT010000005">
    <property type="protein sequence ID" value="MBP1932258.1"/>
    <property type="molecule type" value="Genomic_DNA"/>
</dbReference>